<protein>
    <submittedName>
        <fullName evidence="2">Uncharacterized protein</fullName>
    </submittedName>
</protein>
<dbReference type="AlphaFoldDB" id="A0A1H8YYA1"/>
<dbReference type="AntiFam" id="ANF00057">
    <property type="entry name" value="Translation of E. coli type CRISPR repeat"/>
</dbReference>
<evidence type="ECO:0000313" key="3">
    <source>
        <dbReference type="Proteomes" id="UP000199496"/>
    </source>
</evidence>
<evidence type="ECO:0000256" key="1">
    <source>
        <dbReference type="SAM" id="MobiDB-lite"/>
    </source>
</evidence>
<dbReference type="Proteomes" id="UP000199496">
    <property type="component" value="Unassembled WGS sequence"/>
</dbReference>
<name>A0A1H8YYA1_9GAMM</name>
<dbReference type="STRING" id="867345.SAMN05421693_10163"/>
<reference evidence="2 3" key="1">
    <citation type="submission" date="2016-10" db="EMBL/GenBank/DDBJ databases">
        <authorList>
            <person name="de Groot N.N."/>
        </authorList>
    </citation>
    <scope>NUCLEOTIDE SEQUENCE [LARGE SCALE GENOMIC DNA]</scope>
    <source>
        <strain evidence="2 3">B7-7</strain>
    </source>
</reference>
<proteinExistence type="predicted"/>
<dbReference type="EMBL" id="FOFO01000001">
    <property type="protein sequence ID" value="SEP57027.1"/>
    <property type="molecule type" value="Genomic_DNA"/>
</dbReference>
<feature type="region of interest" description="Disordered" evidence="1">
    <location>
        <begin position="1"/>
        <end position="25"/>
    </location>
</feature>
<feature type="region of interest" description="Disordered" evidence="1">
    <location>
        <begin position="216"/>
        <end position="249"/>
    </location>
</feature>
<feature type="region of interest" description="Disordered" evidence="1">
    <location>
        <begin position="313"/>
        <end position="337"/>
    </location>
</feature>
<dbReference type="AntiFam" id="ANF00006">
    <property type="entry name" value="Translation of CRISPR region"/>
</dbReference>
<gene>
    <name evidence="2" type="ORF">SAMN05421693_10163</name>
</gene>
<evidence type="ECO:0000313" key="2">
    <source>
        <dbReference type="EMBL" id="SEP57027.1"/>
    </source>
</evidence>
<feature type="compositionally biased region" description="Low complexity" evidence="1">
    <location>
        <begin position="317"/>
        <end position="328"/>
    </location>
</feature>
<accession>A0A1H8YYA1</accession>
<keyword evidence="3" id="KW-1185">Reference proteome</keyword>
<organism evidence="2 3">
    <name type="scientific">Ectothiorhodospira magna</name>
    <dbReference type="NCBI Taxonomy" id="867345"/>
    <lineage>
        <taxon>Bacteria</taxon>
        <taxon>Pseudomonadati</taxon>
        <taxon>Pseudomonadota</taxon>
        <taxon>Gammaproteobacteria</taxon>
        <taxon>Chromatiales</taxon>
        <taxon>Ectothiorhodospiraceae</taxon>
        <taxon>Ectothiorhodospira</taxon>
    </lineage>
</organism>
<sequence length="337" mass="35644">MIGSSPHLRGTLASNPSPSFRDAVHPRTCGERMTSVSVSSCTFGSSPHLRGTPARFEPGRPGVRFIPAPAGNAGGLPRRSGGRPVHPRTCGERTMFCSWIAISVGSSPYLRGTRFLVVGVGLFNRFIPAPAGNAICHALDVGNKAVHPRTCGERVFKRARLMPRDGSSPHLRGTRPMGRGASTNHRFIPAPAGNASNDSYKFLAKTVHPRTCGERRAPAATAAARPGSSPHLRGTRRATPGPAPAGRFIPAPAGNADDCGCLCGGGSVHPRTCGERFALRELFPEVHGSSPHLRGTHHMELGQHSQFRFIPAPAGNARSTSRPASSSPVHPRTCGER</sequence>